<dbReference type="FunFam" id="3.80.10.10:FF:000095">
    <property type="entry name" value="LRR receptor-like serine/threonine-protein kinase GSO1"/>
    <property type="match status" value="1"/>
</dbReference>
<comment type="catalytic activity">
    <reaction evidence="22">
        <text>L-seryl-[protein] + ATP = O-phospho-L-seryl-[protein] + ADP + H(+)</text>
        <dbReference type="Rhea" id="RHEA:17989"/>
        <dbReference type="Rhea" id="RHEA-COMP:9863"/>
        <dbReference type="Rhea" id="RHEA-COMP:11604"/>
        <dbReference type="ChEBI" id="CHEBI:15378"/>
        <dbReference type="ChEBI" id="CHEBI:29999"/>
        <dbReference type="ChEBI" id="CHEBI:30616"/>
        <dbReference type="ChEBI" id="CHEBI:83421"/>
        <dbReference type="ChEBI" id="CHEBI:456216"/>
        <dbReference type="EC" id="2.7.11.1"/>
    </reaction>
</comment>
<dbReference type="GO" id="GO:0005524">
    <property type="term" value="F:ATP binding"/>
    <property type="evidence" value="ECO:0007669"/>
    <property type="project" value="UniProtKB-KW"/>
</dbReference>
<dbReference type="Proteomes" id="UP001161247">
    <property type="component" value="Chromosome 2"/>
</dbReference>
<dbReference type="SUPFAM" id="SSF52047">
    <property type="entry name" value="RNI-like"/>
    <property type="match status" value="2"/>
</dbReference>
<keyword evidence="20" id="KW-0325">Glycoprotein</keyword>
<evidence type="ECO:0000256" key="18">
    <source>
        <dbReference type="ARBA" id="ARBA00023136"/>
    </source>
</evidence>
<dbReference type="EMBL" id="OX459119">
    <property type="protein sequence ID" value="CAI9093630.1"/>
    <property type="molecule type" value="Genomic_DNA"/>
</dbReference>
<feature type="domain" description="Protein kinase" evidence="24">
    <location>
        <begin position="830"/>
        <end position="1113"/>
    </location>
</feature>
<dbReference type="GO" id="GO:0009791">
    <property type="term" value="P:post-embryonic development"/>
    <property type="evidence" value="ECO:0007669"/>
    <property type="project" value="UniProtKB-ARBA"/>
</dbReference>
<dbReference type="Gene3D" id="3.80.10.10">
    <property type="entry name" value="Ribonuclease Inhibitor"/>
    <property type="match status" value="5"/>
</dbReference>
<keyword evidence="11 23" id="KW-0812">Transmembrane</keyword>
<dbReference type="FunFam" id="3.80.10.10:FF:000275">
    <property type="entry name" value="Leucine-rich repeat receptor-like protein kinase"/>
    <property type="match status" value="1"/>
</dbReference>
<dbReference type="PROSITE" id="PS00108">
    <property type="entry name" value="PROTEIN_KINASE_ST"/>
    <property type="match status" value="1"/>
</dbReference>
<evidence type="ECO:0000256" key="7">
    <source>
        <dbReference type="ARBA" id="ARBA00022527"/>
    </source>
</evidence>
<evidence type="ECO:0000256" key="22">
    <source>
        <dbReference type="ARBA" id="ARBA00048679"/>
    </source>
</evidence>
<dbReference type="PANTHER" id="PTHR27008">
    <property type="entry name" value="OS04G0122200 PROTEIN"/>
    <property type="match status" value="1"/>
</dbReference>
<dbReference type="InterPro" id="IPR032675">
    <property type="entry name" value="LRR_dom_sf"/>
</dbReference>
<feature type="transmembrane region" description="Helical" evidence="23">
    <location>
        <begin position="772"/>
        <end position="795"/>
    </location>
</feature>
<keyword evidence="26" id="KW-1185">Reference proteome</keyword>
<keyword evidence="8" id="KW-0597">Phosphoprotein</keyword>
<evidence type="ECO:0000256" key="12">
    <source>
        <dbReference type="ARBA" id="ARBA00022729"/>
    </source>
</evidence>
<organism evidence="25 26">
    <name type="scientific">Oldenlandia corymbosa var. corymbosa</name>
    <dbReference type="NCBI Taxonomy" id="529605"/>
    <lineage>
        <taxon>Eukaryota</taxon>
        <taxon>Viridiplantae</taxon>
        <taxon>Streptophyta</taxon>
        <taxon>Embryophyta</taxon>
        <taxon>Tracheophyta</taxon>
        <taxon>Spermatophyta</taxon>
        <taxon>Magnoliopsida</taxon>
        <taxon>eudicotyledons</taxon>
        <taxon>Gunneridae</taxon>
        <taxon>Pentapetalae</taxon>
        <taxon>asterids</taxon>
        <taxon>lamiids</taxon>
        <taxon>Gentianales</taxon>
        <taxon>Rubiaceae</taxon>
        <taxon>Rubioideae</taxon>
        <taxon>Spermacoceae</taxon>
        <taxon>Hedyotis-Oldenlandia complex</taxon>
        <taxon>Oldenlandia</taxon>
    </lineage>
</organism>
<evidence type="ECO:0000256" key="1">
    <source>
        <dbReference type="ARBA" id="ARBA00004162"/>
    </source>
</evidence>
<evidence type="ECO:0000256" key="15">
    <source>
        <dbReference type="ARBA" id="ARBA00022777"/>
    </source>
</evidence>
<evidence type="ECO:0000313" key="26">
    <source>
        <dbReference type="Proteomes" id="UP001161247"/>
    </source>
</evidence>
<reference evidence="25" key="1">
    <citation type="submission" date="2023-03" db="EMBL/GenBank/DDBJ databases">
        <authorList>
            <person name="Julca I."/>
        </authorList>
    </citation>
    <scope>NUCLEOTIDE SEQUENCE</scope>
</reference>
<dbReference type="InterPro" id="IPR051809">
    <property type="entry name" value="Plant_receptor-like_S/T_kinase"/>
</dbReference>
<comment type="catalytic activity">
    <reaction evidence="21">
        <text>L-threonyl-[protein] + ATP = O-phospho-L-threonyl-[protein] + ADP + H(+)</text>
        <dbReference type="Rhea" id="RHEA:46608"/>
        <dbReference type="Rhea" id="RHEA-COMP:11060"/>
        <dbReference type="Rhea" id="RHEA-COMP:11605"/>
        <dbReference type="ChEBI" id="CHEBI:15378"/>
        <dbReference type="ChEBI" id="CHEBI:30013"/>
        <dbReference type="ChEBI" id="CHEBI:30616"/>
        <dbReference type="ChEBI" id="CHEBI:61977"/>
        <dbReference type="ChEBI" id="CHEBI:456216"/>
        <dbReference type="EC" id="2.7.11.1"/>
    </reaction>
</comment>
<evidence type="ECO:0000256" key="9">
    <source>
        <dbReference type="ARBA" id="ARBA00022614"/>
    </source>
</evidence>
<evidence type="ECO:0000256" key="21">
    <source>
        <dbReference type="ARBA" id="ARBA00047899"/>
    </source>
</evidence>
<dbReference type="PROSITE" id="PS51450">
    <property type="entry name" value="LRR"/>
    <property type="match status" value="1"/>
</dbReference>
<gene>
    <name evidence="25" type="ORF">OLC1_LOCUS4991</name>
</gene>
<dbReference type="GO" id="GO:0004674">
    <property type="term" value="F:protein serine/threonine kinase activity"/>
    <property type="evidence" value="ECO:0007669"/>
    <property type="project" value="UniProtKB-KW"/>
</dbReference>
<keyword evidence="7" id="KW-0723">Serine/threonine-protein kinase</keyword>
<dbReference type="Gene3D" id="1.10.510.10">
    <property type="entry name" value="Transferase(Phosphotransferase) domain 1"/>
    <property type="match status" value="1"/>
</dbReference>
<keyword evidence="16" id="KW-0067">ATP-binding</keyword>
<dbReference type="Pfam" id="PF08263">
    <property type="entry name" value="LRRNT_2"/>
    <property type="match status" value="1"/>
</dbReference>
<evidence type="ECO:0000313" key="25">
    <source>
        <dbReference type="EMBL" id="CAI9093630.1"/>
    </source>
</evidence>
<dbReference type="FunFam" id="3.80.10.10:FF:000233">
    <property type="entry name" value="Leucine-rich repeat receptor-like protein kinase TDR"/>
    <property type="match status" value="1"/>
</dbReference>
<dbReference type="Gene3D" id="3.30.200.20">
    <property type="entry name" value="Phosphorylase Kinase, domain 1"/>
    <property type="match status" value="1"/>
</dbReference>
<evidence type="ECO:0000256" key="11">
    <source>
        <dbReference type="ARBA" id="ARBA00022692"/>
    </source>
</evidence>
<keyword evidence="18 23" id="KW-0472">Membrane</keyword>
<evidence type="ECO:0000256" key="13">
    <source>
        <dbReference type="ARBA" id="ARBA00022737"/>
    </source>
</evidence>
<dbReference type="InterPro" id="IPR011009">
    <property type="entry name" value="Kinase-like_dom_sf"/>
</dbReference>
<dbReference type="EC" id="2.7.11.1" evidence="5"/>
<evidence type="ECO:0000256" key="10">
    <source>
        <dbReference type="ARBA" id="ARBA00022679"/>
    </source>
</evidence>
<dbReference type="SMART" id="SM00369">
    <property type="entry name" value="LRR_TYP"/>
    <property type="match status" value="12"/>
</dbReference>
<comment type="subcellular location">
    <subcellularLocation>
        <location evidence="1">Cell membrane</location>
        <topology evidence="1">Single-pass membrane protein</topology>
    </subcellularLocation>
    <subcellularLocation>
        <location evidence="2">Membrane</location>
        <topology evidence="2">Single-pass type I membrane protein</topology>
    </subcellularLocation>
</comment>
<dbReference type="PROSITE" id="PS50011">
    <property type="entry name" value="PROTEIN_KINASE_DOM"/>
    <property type="match status" value="1"/>
</dbReference>
<keyword evidence="15" id="KW-0418">Kinase</keyword>
<keyword evidence="13" id="KW-0677">Repeat</keyword>
<accession>A0AAV1CFA9</accession>
<comment type="similarity">
    <text evidence="4">Belongs to the RLP family.</text>
</comment>
<evidence type="ECO:0000256" key="3">
    <source>
        <dbReference type="ARBA" id="ARBA00008684"/>
    </source>
</evidence>
<evidence type="ECO:0000256" key="19">
    <source>
        <dbReference type="ARBA" id="ARBA00023170"/>
    </source>
</evidence>
<keyword evidence="14" id="KW-0547">Nucleotide-binding</keyword>
<protein>
    <recommendedName>
        <fullName evidence="5">non-specific serine/threonine protein kinase</fullName>
        <ecNumber evidence="5">2.7.11.1</ecNumber>
    </recommendedName>
</protein>
<evidence type="ECO:0000256" key="2">
    <source>
        <dbReference type="ARBA" id="ARBA00004479"/>
    </source>
</evidence>
<evidence type="ECO:0000259" key="24">
    <source>
        <dbReference type="PROSITE" id="PS50011"/>
    </source>
</evidence>
<keyword evidence="17 23" id="KW-1133">Transmembrane helix</keyword>
<name>A0AAV1CFA9_OLDCO</name>
<dbReference type="SUPFAM" id="SSF56112">
    <property type="entry name" value="Protein kinase-like (PK-like)"/>
    <property type="match status" value="1"/>
</dbReference>
<evidence type="ECO:0000256" key="17">
    <source>
        <dbReference type="ARBA" id="ARBA00022989"/>
    </source>
</evidence>
<evidence type="ECO:0000256" key="4">
    <source>
        <dbReference type="ARBA" id="ARBA00009592"/>
    </source>
</evidence>
<dbReference type="InterPro" id="IPR008271">
    <property type="entry name" value="Ser/Thr_kinase_AS"/>
</dbReference>
<sequence>MAMIQTNIDIDQSALLALKTHITFDPHQIMSKNWSSNAPSSSVCDWIGVQCGSRHRRVTALNVSGMDLTGTIPPHLGNLSFLVSLDMRSNYFHGTLPGELSRLHRIRSIRLSHNNFSGSVTTLFGTKLQYLDLSHNDFGGIIPSSISNLSNLEVLSLQLNSLTGNIPEEIGNIQTLTVLDLQGNYHVGSIPYSIFNISTLEVLALSQNNLTGNLPVDICRNLPNLNGIYLAYNQINGPIPPSLSHCSQLQILGLAYNNFSGTIPKELGNLEMLQYMHLGNNNLQGVIPREIGNLYNLNQIHLTNNRISGSIPKELGNLTELTWLGLAQNFFITGVIPEEICNLHKLEYFYVGVNDLSGAIPIGIFNLSTLKAISLGANHLTGYLPSTIGHQMPNLESLILDTNNVIGVIPISIGNCSRLTILSLDGNQFTGSIPNSLGNLELLERLSLGANHLSSNTRSLELDFITSLTKCKYLKLLDLGENDLNGILPNSIGNLSTYLYEFGASMSNIKGPIPNAIGNLSSLILIFLDDNQLTGPIPSTINKLNNLQALSLMQNKLGGTLYEVCNLYTLSDLYLSQNQVSGPIPDCFYNMTSLRNLYLDNNLLSSSIPNSIWTLKDLMVLDLNSNSFNGSLPEEIGNLKAIISIDLSMNQIHGSIPGSLGNLQNLQDLSLESNQLEGFIPDSLGNMLSLTFLNLSHNNFIGTIPKSLEALRSLQAFDVSSNHLTGEIPSGGPFRNFTSESFVKNDALCGDPKFQVPPCRINKNHRLHVKKLLSLTLIPLVIVGLAILALAYIILTCQRKSKVPGDINFPVVPENERISYYELLQATDGYNESNLLGSGSFRSVYKGILRDGKLVAVKVFNLQLEHSLKSFDVECQVFCNLRHRNLVKVITCCSNNDFKALVLEYLPNGSLETWLHSANLFLNMLQRLNIMIDVAAALHYLHQEYLTPVIHCDLKPSNILIDEKLVGYVSDFGIAKFLGNDESIAFTKTFATIGYIAPEFGREGLVSKACDVFSYGILLMEVFTGRRPNDETFGENLSLKSWISDCMPHSIAGIIDPRLFEEQDESCRSNDLTLRCVSAIMELALNCVLESPKERISVSEILECLKKIKDRYVANYGTFLSGEE</sequence>
<dbReference type="InterPro" id="IPR013210">
    <property type="entry name" value="LRR_N_plant-typ"/>
</dbReference>
<evidence type="ECO:0000256" key="23">
    <source>
        <dbReference type="SAM" id="Phobius"/>
    </source>
</evidence>
<dbReference type="AlphaFoldDB" id="A0AAV1CFA9"/>
<dbReference type="PANTHER" id="PTHR27008:SF585">
    <property type="entry name" value="PROTEIN KINASE DOMAIN-CONTAINING PROTEIN"/>
    <property type="match status" value="1"/>
</dbReference>
<keyword evidence="10" id="KW-0808">Transferase</keyword>
<dbReference type="GO" id="GO:0006952">
    <property type="term" value="P:defense response"/>
    <property type="evidence" value="ECO:0007669"/>
    <property type="project" value="UniProtKB-ARBA"/>
</dbReference>
<dbReference type="Pfam" id="PF00069">
    <property type="entry name" value="Pkinase"/>
    <property type="match status" value="1"/>
</dbReference>
<evidence type="ECO:0000256" key="8">
    <source>
        <dbReference type="ARBA" id="ARBA00022553"/>
    </source>
</evidence>
<dbReference type="GO" id="GO:0051707">
    <property type="term" value="P:response to other organism"/>
    <property type="evidence" value="ECO:0007669"/>
    <property type="project" value="UniProtKB-ARBA"/>
</dbReference>
<dbReference type="InterPro" id="IPR001611">
    <property type="entry name" value="Leu-rich_rpt"/>
</dbReference>
<dbReference type="SMART" id="SM00220">
    <property type="entry name" value="S_TKc"/>
    <property type="match status" value="1"/>
</dbReference>
<keyword evidence="19" id="KW-0675">Receptor</keyword>
<dbReference type="InterPro" id="IPR000719">
    <property type="entry name" value="Prot_kinase_dom"/>
</dbReference>
<evidence type="ECO:0000256" key="5">
    <source>
        <dbReference type="ARBA" id="ARBA00012513"/>
    </source>
</evidence>
<dbReference type="FunFam" id="3.30.200.20:FF:000661">
    <property type="entry name" value="Serine-threonine protein kinase plant-type"/>
    <property type="match status" value="1"/>
</dbReference>
<proteinExistence type="inferred from homology"/>
<evidence type="ECO:0000256" key="16">
    <source>
        <dbReference type="ARBA" id="ARBA00022840"/>
    </source>
</evidence>
<dbReference type="InterPro" id="IPR003591">
    <property type="entry name" value="Leu-rich_rpt_typical-subtyp"/>
</dbReference>
<evidence type="ECO:0000256" key="20">
    <source>
        <dbReference type="ARBA" id="ARBA00023180"/>
    </source>
</evidence>
<comment type="similarity">
    <text evidence="3">Belongs to the protein kinase superfamily. Ser/Thr protein kinase family.</text>
</comment>
<evidence type="ECO:0000256" key="14">
    <source>
        <dbReference type="ARBA" id="ARBA00022741"/>
    </source>
</evidence>
<dbReference type="FunFam" id="1.10.510.10:FF:000358">
    <property type="entry name" value="Putative leucine-rich repeat receptor-like serine/threonine-protein kinase"/>
    <property type="match status" value="1"/>
</dbReference>
<dbReference type="Pfam" id="PF00560">
    <property type="entry name" value="LRR_1"/>
    <property type="match status" value="5"/>
</dbReference>
<keyword evidence="6" id="KW-1003">Cell membrane</keyword>
<keyword evidence="12" id="KW-0732">Signal</keyword>
<evidence type="ECO:0000256" key="6">
    <source>
        <dbReference type="ARBA" id="ARBA00022475"/>
    </source>
</evidence>
<dbReference type="Pfam" id="PF13855">
    <property type="entry name" value="LRR_8"/>
    <property type="match status" value="5"/>
</dbReference>
<dbReference type="GO" id="GO:0005886">
    <property type="term" value="C:plasma membrane"/>
    <property type="evidence" value="ECO:0007669"/>
    <property type="project" value="UniProtKB-SubCell"/>
</dbReference>
<keyword evidence="9" id="KW-0433">Leucine-rich repeat</keyword>